<dbReference type="GeneID" id="106809843"/>
<sequence length="78" mass="8983">MQEQLKDQDFTKFHALKPRLLEAVDRMLAVDIAQLMAIVPNEDNDVNEFGKPVINYVVNVVSLRISRGCNEFTHELRV</sequence>
<name>A0ABM1E8N6_PRICU</name>
<evidence type="ECO:0000313" key="3">
    <source>
        <dbReference type="RefSeq" id="XP_014668557.1"/>
    </source>
</evidence>
<evidence type="ECO:0000259" key="1">
    <source>
        <dbReference type="Pfam" id="PF18150"/>
    </source>
</evidence>
<feature type="domain" description="DUF5600" evidence="1">
    <location>
        <begin position="1"/>
        <end position="36"/>
    </location>
</feature>
<evidence type="ECO:0000313" key="2">
    <source>
        <dbReference type="Proteomes" id="UP000695022"/>
    </source>
</evidence>
<organism evidence="2 3">
    <name type="scientific">Priapulus caudatus</name>
    <name type="common">Priapulid worm</name>
    <dbReference type="NCBI Taxonomy" id="37621"/>
    <lineage>
        <taxon>Eukaryota</taxon>
        <taxon>Metazoa</taxon>
        <taxon>Ecdysozoa</taxon>
        <taxon>Scalidophora</taxon>
        <taxon>Priapulida</taxon>
        <taxon>Priapulimorpha</taxon>
        <taxon>Priapulimorphida</taxon>
        <taxon>Priapulidae</taxon>
        <taxon>Priapulus</taxon>
    </lineage>
</organism>
<dbReference type="RefSeq" id="XP_014668557.1">
    <property type="nucleotide sequence ID" value="XM_014813071.1"/>
</dbReference>
<keyword evidence="2" id="KW-1185">Reference proteome</keyword>
<dbReference type="Proteomes" id="UP000695022">
    <property type="component" value="Unplaced"/>
</dbReference>
<reference evidence="3" key="1">
    <citation type="submission" date="2025-08" db="UniProtKB">
        <authorList>
            <consortium name="RefSeq"/>
        </authorList>
    </citation>
    <scope>IDENTIFICATION</scope>
</reference>
<protein>
    <submittedName>
        <fullName evidence="3">EH domain-containing protein 2-like</fullName>
    </submittedName>
</protein>
<dbReference type="Gene3D" id="1.10.268.20">
    <property type="match status" value="1"/>
</dbReference>
<proteinExistence type="predicted"/>
<gene>
    <name evidence="3" type="primary">LOC106809843</name>
</gene>
<dbReference type="InterPro" id="IPR040990">
    <property type="entry name" value="DUF5600"/>
</dbReference>
<accession>A0ABM1E8N6</accession>
<dbReference type="Pfam" id="PF18150">
    <property type="entry name" value="DUF5600"/>
    <property type="match status" value="1"/>
</dbReference>